<feature type="domain" description="PAS" evidence="4">
    <location>
        <begin position="23"/>
        <end position="86"/>
    </location>
</feature>
<evidence type="ECO:0000313" key="8">
    <source>
        <dbReference type="Proteomes" id="UP000249146"/>
    </source>
</evidence>
<evidence type="ECO:0000313" key="7">
    <source>
        <dbReference type="Proteomes" id="UP000248786"/>
    </source>
</evidence>
<dbReference type="PANTHER" id="PTHR24421">
    <property type="entry name" value="NITRATE/NITRITE SENSOR PROTEIN NARX-RELATED"/>
    <property type="match status" value="1"/>
</dbReference>
<keyword evidence="1" id="KW-0808">Transferase</keyword>
<keyword evidence="2 5" id="KW-0418">Kinase</keyword>
<evidence type="ECO:0000256" key="3">
    <source>
        <dbReference type="ARBA" id="ARBA00023012"/>
    </source>
</evidence>
<dbReference type="SUPFAM" id="SSF55874">
    <property type="entry name" value="ATPase domain of HSP90 chaperone/DNA topoisomerase II/histidine kinase"/>
    <property type="match status" value="1"/>
</dbReference>
<dbReference type="InterPro" id="IPR036890">
    <property type="entry name" value="HATPase_C_sf"/>
</dbReference>
<dbReference type="Gene3D" id="1.20.5.1930">
    <property type="match status" value="1"/>
</dbReference>
<dbReference type="NCBIfam" id="TIGR00229">
    <property type="entry name" value="sensory_box"/>
    <property type="match status" value="1"/>
</dbReference>
<dbReference type="InterPro" id="IPR011712">
    <property type="entry name" value="Sig_transdc_His_kin_sub3_dim/P"/>
</dbReference>
<dbReference type="PANTHER" id="PTHR24421:SF55">
    <property type="entry name" value="SENSOR HISTIDINE KINASE YDFH"/>
    <property type="match status" value="1"/>
</dbReference>
<dbReference type="Pfam" id="PF02518">
    <property type="entry name" value="HATPase_c"/>
    <property type="match status" value="1"/>
</dbReference>
<proteinExistence type="predicted"/>
<dbReference type="GO" id="GO:0016020">
    <property type="term" value="C:membrane"/>
    <property type="evidence" value="ECO:0007669"/>
    <property type="project" value="InterPro"/>
</dbReference>
<gene>
    <name evidence="6" type="ORF">C1G86_1652</name>
    <name evidence="5" type="ORF">C1G87_1536</name>
</gene>
<dbReference type="Pfam" id="PF13426">
    <property type="entry name" value="PAS_9"/>
    <property type="match status" value="1"/>
</dbReference>
<name>A0A328ENF3_9CHLR</name>
<accession>A0A328ENF3</accession>
<keyword evidence="3" id="KW-0902">Two-component regulatory system</keyword>
<evidence type="ECO:0000259" key="4">
    <source>
        <dbReference type="PROSITE" id="PS50112"/>
    </source>
</evidence>
<dbReference type="SMART" id="SM00091">
    <property type="entry name" value="PAS"/>
    <property type="match status" value="1"/>
</dbReference>
<dbReference type="SUPFAM" id="SSF55785">
    <property type="entry name" value="PYP-like sensor domain (PAS domain)"/>
    <property type="match status" value="1"/>
</dbReference>
<evidence type="ECO:0000256" key="2">
    <source>
        <dbReference type="ARBA" id="ARBA00022777"/>
    </source>
</evidence>
<dbReference type="InterPro" id="IPR050482">
    <property type="entry name" value="Sensor_HK_TwoCompSys"/>
</dbReference>
<dbReference type="AlphaFoldDB" id="A0A328ENF3"/>
<evidence type="ECO:0000313" key="6">
    <source>
        <dbReference type="EMBL" id="RAL69970.1"/>
    </source>
</evidence>
<protein>
    <submittedName>
        <fullName evidence="5">Sensory box sensor histidine kinase</fullName>
    </submittedName>
</protein>
<evidence type="ECO:0000256" key="1">
    <source>
        <dbReference type="ARBA" id="ARBA00022679"/>
    </source>
</evidence>
<dbReference type="PROSITE" id="PS50112">
    <property type="entry name" value="PAS"/>
    <property type="match status" value="1"/>
</dbReference>
<dbReference type="GO" id="GO:0046983">
    <property type="term" value="F:protein dimerization activity"/>
    <property type="evidence" value="ECO:0007669"/>
    <property type="project" value="InterPro"/>
</dbReference>
<dbReference type="Gene3D" id="3.30.565.10">
    <property type="entry name" value="Histidine kinase-like ATPase, C-terminal domain"/>
    <property type="match status" value="1"/>
</dbReference>
<dbReference type="InterPro" id="IPR003594">
    <property type="entry name" value="HATPase_dom"/>
</dbReference>
<dbReference type="InterPro" id="IPR035965">
    <property type="entry name" value="PAS-like_dom_sf"/>
</dbReference>
<dbReference type="GO" id="GO:0000155">
    <property type="term" value="F:phosphorelay sensor kinase activity"/>
    <property type="evidence" value="ECO:0007669"/>
    <property type="project" value="InterPro"/>
</dbReference>
<dbReference type="CDD" id="cd00130">
    <property type="entry name" value="PAS"/>
    <property type="match status" value="1"/>
</dbReference>
<evidence type="ECO:0000313" key="5">
    <source>
        <dbReference type="EMBL" id="RAL68871.1"/>
    </source>
</evidence>
<organism evidence="5 8">
    <name type="scientific">Dehalococcoides mccartyi</name>
    <dbReference type="NCBI Taxonomy" id="61435"/>
    <lineage>
        <taxon>Bacteria</taxon>
        <taxon>Bacillati</taxon>
        <taxon>Chloroflexota</taxon>
        <taxon>Dehalococcoidia</taxon>
        <taxon>Dehalococcoidales</taxon>
        <taxon>Dehalococcoidaceae</taxon>
        <taxon>Dehalococcoides</taxon>
    </lineage>
</organism>
<sequence>MSRKVLGEKQLPTQEVLPANDLMISGIRDSVFIADLNGKIVFANDQACKVHGYTKGEFKGLNVIDIVPPERVKEVMPHINKVKAQGYSIHNSIHRCKNGEIKISEISLRLIEMDNHEYILALFKDISEFQTKIQTCVAAQEKEREWVSIEIHDRIVQNLSGILHQINALTLCKKPFNKDKRDKLDELSGQLNNTIIEARSIMRELYPSTLTRYGLIRLIQEESIHLQDEMHCEIKFNHSLTKAVPPYLETTIYRIVHEALLNAKKYSQASQIVVDLNRTDKNISLDICDNGIGFCLKNVDWIRPSGLQSMRQRAEIVSGTFCIRSGVKGTCIHVLLPIINHIMPTLSL</sequence>
<dbReference type="CDD" id="cd16917">
    <property type="entry name" value="HATPase_UhpB-NarQ-NarX-like"/>
    <property type="match status" value="1"/>
</dbReference>
<dbReference type="EMBL" id="QGLC01000023">
    <property type="protein sequence ID" value="RAL68871.1"/>
    <property type="molecule type" value="Genomic_DNA"/>
</dbReference>
<dbReference type="InterPro" id="IPR000014">
    <property type="entry name" value="PAS"/>
</dbReference>
<comment type="caution">
    <text evidence="5">The sequence shown here is derived from an EMBL/GenBank/DDBJ whole genome shotgun (WGS) entry which is preliminary data.</text>
</comment>
<reference evidence="7 8" key="1">
    <citation type="submission" date="2018-05" db="EMBL/GenBank/DDBJ databases">
        <title>Draft genome sequences of Dehalococcoides mccartyi strains RC and KS.</title>
        <authorList>
            <person name="Higgins S.A."/>
            <person name="Padilla-Crespo E."/>
            <person name="Loeffler F.E."/>
        </authorList>
    </citation>
    <scope>NUCLEOTIDE SEQUENCE [LARGE SCALE GENOMIC DNA]</scope>
    <source>
        <strain evidence="6 7">KS</strain>
        <strain evidence="5 8">RC</strain>
    </source>
</reference>
<dbReference type="Pfam" id="PF07730">
    <property type="entry name" value="HisKA_3"/>
    <property type="match status" value="1"/>
</dbReference>
<dbReference type="Proteomes" id="UP000248786">
    <property type="component" value="Unassembled WGS sequence"/>
</dbReference>
<dbReference type="EMBL" id="QGLD01000022">
    <property type="protein sequence ID" value="RAL69970.1"/>
    <property type="molecule type" value="Genomic_DNA"/>
</dbReference>
<dbReference type="Proteomes" id="UP000249146">
    <property type="component" value="Unassembled WGS sequence"/>
</dbReference>
<dbReference type="Gene3D" id="3.30.450.20">
    <property type="entry name" value="PAS domain"/>
    <property type="match status" value="1"/>
</dbReference>